<reference evidence="2 3" key="1">
    <citation type="journal article" date="2019" name="Emerg. Microbes Infect.">
        <title>Comprehensive subspecies identification of 175 nontuberculous mycobacteria species based on 7547 genomic profiles.</title>
        <authorList>
            <person name="Matsumoto Y."/>
            <person name="Kinjo T."/>
            <person name="Motooka D."/>
            <person name="Nabeya D."/>
            <person name="Jung N."/>
            <person name="Uechi K."/>
            <person name="Horii T."/>
            <person name="Iida T."/>
            <person name="Fujita J."/>
            <person name="Nakamura S."/>
        </authorList>
    </citation>
    <scope>NUCLEOTIDE SEQUENCE [LARGE SCALE GENOMIC DNA]</scope>
    <source>
        <strain evidence="2 3">JCM 13323</strain>
    </source>
</reference>
<sequence length="164" mass="18476">MKLPSARSASCHFDSEHGEPVVPEEPGVIHAFLLDLDALTRTQQWVLNRNDVAFLDKPEESACGTRVSLVYPMPFNTDDPDVCPSCTTMATFWHTDREEFQVRVRLRHNRRVAREAERAAKAEKSTDLLKRSLKAGGLLPGDDESPDTSVHRAQSPRPDGFHQR</sequence>
<organism evidence="2 3">
    <name type="scientific">Mycolicibacterium psychrotolerans</name>
    <dbReference type="NCBI Taxonomy" id="216929"/>
    <lineage>
        <taxon>Bacteria</taxon>
        <taxon>Bacillati</taxon>
        <taxon>Actinomycetota</taxon>
        <taxon>Actinomycetes</taxon>
        <taxon>Mycobacteriales</taxon>
        <taxon>Mycobacteriaceae</taxon>
        <taxon>Mycolicibacterium</taxon>
    </lineage>
</organism>
<name>A0A7I7MBT3_9MYCO</name>
<evidence type="ECO:0000256" key="1">
    <source>
        <dbReference type="SAM" id="MobiDB-lite"/>
    </source>
</evidence>
<keyword evidence="3" id="KW-1185">Reference proteome</keyword>
<feature type="compositionally biased region" description="Basic and acidic residues" evidence="1">
    <location>
        <begin position="117"/>
        <end position="130"/>
    </location>
</feature>
<accession>A0A7I7MBT3</accession>
<evidence type="ECO:0000313" key="2">
    <source>
        <dbReference type="EMBL" id="BBX69724.1"/>
    </source>
</evidence>
<dbReference type="RefSeq" id="WP_163723146.1">
    <property type="nucleotide sequence ID" value="NZ_AP022574.1"/>
</dbReference>
<dbReference type="Proteomes" id="UP000466514">
    <property type="component" value="Chromosome"/>
</dbReference>
<dbReference type="EMBL" id="AP022574">
    <property type="protein sequence ID" value="BBX69724.1"/>
    <property type="molecule type" value="Genomic_DNA"/>
</dbReference>
<gene>
    <name evidence="2" type="ORF">MPSYJ_31850</name>
</gene>
<protein>
    <submittedName>
        <fullName evidence="2">Uncharacterized protein</fullName>
    </submittedName>
</protein>
<evidence type="ECO:0000313" key="3">
    <source>
        <dbReference type="Proteomes" id="UP000466514"/>
    </source>
</evidence>
<proteinExistence type="predicted"/>
<feature type="region of interest" description="Disordered" evidence="1">
    <location>
        <begin position="117"/>
        <end position="164"/>
    </location>
</feature>
<dbReference type="KEGG" id="mpsc:MPSYJ_31850"/>
<dbReference type="AlphaFoldDB" id="A0A7I7MBT3"/>